<dbReference type="EMBL" id="OE180646">
    <property type="protein sequence ID" value="CAD7571681.1"/>
    <property type="molecule type" value="Genomic_DNA"/>
</dbReference>
<evidence type="ECO:0000256" key="2">
    <source>
        <dbReference type="ARBA" id="ARBA00022692"/>
    </source>
</evidence>
<dbReference type="CDD" id="cd18577">
    <property type="entry name" value="ABC_6TM_Pgp_ABCB1_D1_like"/>
    <property type="match status" value="1"/>
</dbReference>
<gene>
    <name evidence="7" type="ORF">TCMB3V08_LOCUS4350</name>
</gene>
<feature type="transmembrane region" description="Helical" evidence="5">
    <location>
        <begin position="407"/>
        <end position="425"/>
    </location>
</feature>
<dbReference type="GO" id="GO:0005524">
    <property type="term" value="F:ATP binding"/>
    <property type="evidence" value="ECO:0007669"/>
    <property type="project" value="InterPro"/>
</dbReference>
<dbReference type="PANTHER" id="PTHR24222">
    <property type="entry name" value="ABC TRANSPORTER B FAMILY"/>
    <property type="match status" value="1"/>
</dbReference>
<dbReference type="GO" id="GO:0140359">
    <property type="term" value="F:ABC-type transporter activity"/>
    <property type="evidence" value="ECO:0007669"/>
    <property type="project" value="InterPro"/>
</dbReference>
<evidence type="ECO:0000256" key="3">
    <source>
        <dbReference type="ARBA" id="ARBA00022989"/>
    </source>
</evidence>
<evidence type="ECO:0000256" key="5">
    <source>
        <dbReference type="SAM" id="Phobius"/>
    </source>
</evidence>
<sequence length="580" mass="65461">MNVCNPEMPRNNNKQKINKRMPTRIGQWYDILGLGLEPGLLEIEALPEVVGMVAFADDLLIVVEASVWPLDLEVRKMASGYWLKKGKLGKVIELTTNSISIKDGMRETLLGEWQADWEESTTGRRTCQLFPNVQERLIMKHLQHPQGLVHYITGHGPYRESLFRMNLSETSLCCCGGEVTPEQMTLECIFTERERAKLLMPMQANALFDILRDVNRCSYLNEIADRVSKAERDRHKDELYCYFYFLRDEFRFSNTNERILLFIGTLAGMGMGLATPANMLLFGDLTGAMIDFGSEIISSMRQSQSVYSEAFNSTENITDINAIFLSAIKTFAIGNAAIGAATFIFGYISIAIFNYVVQKQIYRIRSLFLKSALYQDIGWYDLNQTGDFASRMADDLNKLEDGIGEKVVMFANYITAFFASLILAFVKGWELTLICLTSLPVTMFAMGLISWELNYLLQGCGVEDCTSRLAKKELDAYGKAGTIADEVLSSMRTVVAFGGEDKEVERYKSNLVFAKNINIKRGFYNGLGFGLLWFFIYASYALAFWYGVGLVLDERNLPADEQIYTAAVMVTVSKIKLLPI</sequence>
<dbReference type="AlphaFoldDB" id="A0A7R9P6B1"/>
<protein>
    <submittedName>
        <fullName evidence="7">(California timema) hypothetical protein</fullName>
    </submittedName>
</protein>
<evidence type="ECO:0000256" key="1">
    <source>
        <dbReference type="ARBA" id="ARBA00004141"/>
    </source>
</evidence>
<keyword evidence="4 5" id="KW-0472">Membrane</keyword>
<accession>A0A7R9P6B1</accession>
<proteinExistence type="predicted"/>
<evidence type="ECO:0000259" key="6">
    <source>
        <dbReference type="PROSITE" id="PS50929"/>
    </source>
</evidence>
<keyword evidence="2 5" id="KW-0812">Transmembrane</keyword>
<reference evidence="7" key="1">
    <citation type="submission" date="2020-11" db="EMBL/GenBank/DDBJ databases">
        <authorList>
            <person name="Tran Van P."/>
        </authorList>
    </citation>
    <scope>NUCLEOTIDE SEQUENCE</scope>
</reference>
<feature type="domain" description="ABC transmembrane type-1" evidence="6">
    <location>
        <begin position="262"/>
        <end position="572"/>
    </location>
</feature>
<dbReference type="InterPro" id="IPR036640">
    <property type="entry name" value="ABC1_TM_sf"/>
</dbReference>
<feature type="transmembrane region" description="Helical" evidence="5">
    <location>
        <begin position="431"/>
        <end position="449"/>
    </location>
</feature>
<dbReference type="GO" id="GO:0005886">
    <property type="term" value="C:plasma membrane"/>
    <property type="evidence" value="ECO:0007669"/>
    <property type="project" value="TreeGrafter"/>
</dbReference>
<evidence type="ECO:0000313" key="7">
    <source>
        <dbReference type="EMBL" id="CAD7571681.1"/>
    </source>
</evidence>
<dbReference type="PROSITE" id="PS50929">
    <property type="entry name" value="ABC_TM1F"/>
    <property type="match status" value="1"/>
</dbReference>
<evidence type="ECO:0000256" key="4">
    <source>
        <dbReference type="ARBA" id="ARBA00023136"/>
    </source>
</evidence>
<dbReference type="Gene3D" id="1.20.1560.10">
    <property type="entry name" value="ABC transporter type 1, transmembrane domain"/>
    <property type="match status" value="1"/>
</dbReference>
<keyword evidence="3 5" id="KW-1133">Transmembrane helix</keyword>
<organism evidence="7">
    <name type="scientific">Timema californicum</name>
    <name type="common">California timema</name>
    <name type="synonym">Walking stick</name>
    <dbReference type="NCBI Taxonomy" id="61474"/>
    <lineage>
        <taxon>Eukaryota</taxon>
        <taxon>Metazoa</taxon>
        <taxon>Ecdysozoa</taxon>
        <taxon>Arthropoda</taxon>
        <taxon>Hexapoda</taxon>
        <taxon>Insecta</taxon>
        <taxon>Pterygota</taxon>
        <taxon>Neoptera</taxon>
        <taxon>Polyneoptera</taxon>
        <taxon>Phasmatodea</taxon>
        <taxon>Timematodea</taxon>
        <taxon>Timematoidea</taxon>
        <taxon>Timematidae</taxon>
        <taxon>Timema</taxon>
    </lineage>
</organism>
<dbReference type="SUPFAM" id="SSF90123">
    <property type="entry name" value="ABC transporter transmembrane region"/>
    <property type="match status" value="1"/>
</dbReference>
<feature type="transmembrane region" description="Helical" evidence="5">
    <location>
        <begin position="523"/>
        <end position="548"/>
    </location>
</feature>
<dbReference type="PANTHER" id="PTHR24222:SF76">
    <property type="entry name" value="MYCOBACTIN IMPORT ATP-BINDING_PERMEASE PROTEIN IRTB"/>
    <property type="match status" value="1"/>
</dbReference>
<name>A0A7R9P6B1_TIMCA</name>
<feature type="transmembrane region" description="Helical" evidence="5">
    <location>
        <begin position="336"/>
        <end position="357"/>
    </location>
</feature>
<dbReference type="InterPro" id="IPR039421">
    <property type="entry name" value="Type_1_exporter"/>
</dbReference>
<feature type="transmembrane region" description="Helical" evidence="5">
    <location>
        <begin position="259"/>
        <end position="282"/>
    </location>
</feature>
<dbReference type="Pfam" id="PF00664">
    <property type="entry name" value="ABC_membrane"/>
    <property type="match status" value="2"/>
</dbReference>
<dbReference type="InterPro" id="IPR011527">
    <property type="entry name" value="ABC1_TM_dom"/>
</dbReference>
<comment type="subcellular location">
    <subcellularLocation>
        <location evidence="1">Membrane</location>
        <topology evidence="1">Multi-pass membrane protein</topology>
    </subcellularLocation>
</comment>